<dbReference type="PANTHER" id="PTHR43884:SF12">
    <property type="entry name" value="ISOVALERYL-COA DEHYDROGENASE, MITOCHONDRIAL-RELATED"/>
    <property type="match status" value="1"/>
</dbReference>
<keyword evidence="3" id="KW-0288">FMN</keyword>
<evidence type="ECO:0000256" key="5">
    <source>
        <dbReference type="ARBA" id="ARBA00023002"/>
    </source>
</evidence>
<dbReference type="PIRSF" id="PIRSF016578">
    <property type="entry name" value="HsaA"/>
    <property type="match status" value="1"/>
</dbReference>
<comment type="catalytic activity">
    <reaction evidence="13">
        <text>dibenzothiophene + 2 FMNH2 + 2 O2 = dibenzothiophene 5,5-dioxide + 2 FMN + 2 H2O + 2 H(+)</text>
        <dbReference type="Rhea" id="RHEA:49072"/>
        <dbReference type="ChEBI" id="CHEBI:15377"/>
        <dbReference type="ChEBI" id="CHEBI:15378"/>
        <dbReference type="ChEBI" id="CHEBI:15379"/>
        <dbReference type="ChEBI" id="CHEBI:23681"/>
        <dbReference type="ChEBI" id="CHEBI:57618"/>
        <dbReference type="ChEBI" id="CHEBI:58210"/>
        <dbReference type="ChEBI" id="CHEBI:90356"/>
        <dbReference type="EC" id="1.14.14.21"/>
    </reaction>
</comment>
<dbReference type="Gene3D" id="1.20.140.10">
    <property type="entry name" value="Butyryl-CoA Dehydrogenase, subunit A, domain 3"/>
    <property type="match status" value="1"/>
</dbReference>
<feature type="domain" description="Acyl-CoA oxidase/dehydrogenase middle" evidence="14">
    <location>
        <begin position="136"/>
        <end position="222"/>
    </location>
</feature>
<dbReference type="InterPro" id="IPR013786">
    <property type="entry name" value="AcylCoA_DH/ox_N"/>
</dbReference>
<keyword evidence="5" id="KW-0560">Oxidoreductase</keyword>
<evidence type="ECO:0000256" key="1">
    <source>
        <dbReference type="ARBA" id="ARBA00004496"/>
    </source>
</evidence>
<keyword evidence="4" id="KW-0547">Nucleotide-binding</keyword>
<reference evidence="17 18" key="1">
    <citation type="submission" date="2017-03" db="EMBL/GenBank/DDBJ databases">
        <authorList>
            <person name="Afonso C.L."/>
            <person name="Miller P.J."/>
            <person name="Scott M.A."/>
            <person name="Spackman E."/>
            <person name="Goraichik I."/>
            <person name="Dimitrov K.M."/>
            <person name="Suarez D.L."/>
            <person name="Swayne D.E."/>
        </authorList>
    </citation>
    <scope>NUCLEOTIDE SEQUENCE [LARGE SCALE GENOMIC DNA]</scope>
    <source>
        <strain evidence="17 18">CECT 7691</strain>
    </source>
</reference>
<evidence type="ECO:0000256" key="2">
    <source>
        <dbReference type="ARBA" id="ARBA00022630"/>
    </source>
</evidence>
<evidence type="ECO:0000259" key="16">
    <source>
        <dbReference type="Pfam" id="PF08028"/>
    </source>
</evidence>
<evidence type="ECO:0000256" key="11">
    <source>
        <dbReference type="ARBA" id="ARBA00047859"/>
    </source>
</evidence>
<evidence type="ECO:0000256" key="9">
    <source>
        <dbReference type="ARBA" id="ARBA00034328"/>
    </source>
</evidence>
<evidence type="ECO:0000259" key="15">
    <source>
        <dbReference type="Pfam" id="PF02771"/>
    </source>
</evidence>
<keyword evidence="18" id="KW-1185">Reference proteome</keyword>
<sequence length="387" mass="42884">MIDPVEALNSAPIQELHRMSVEEFRPRGRKYDENADMPDENIQQLFEGGWLTTTLSKERGGKGSNLDTDDPATYLQAIRVIARGCSGTAHCCQVQNHVVWAMDLMATDDQRKRYLEPMMEKPFLSSFVGSEAKRRHMYKMNTTATPTDGGFIVRGEKNYATNGPTMAFAIIFAAIAGVEDYLDNHQMILVRPDMKGVSIDLDWYRPAGMRTASSPIITLDDVFIEQKDVFGGPGAFPRSRLQGKFHLGFAANYLGTAEGMFDWYIDYVGGRGKGSDGIIQLRTGEMSIALKAAEALFHDAIRAWKTKSVVEAELLSIAAKSMAAQVAFENSHKIIHAAGSTAMFDEFPLSRYIRDLETHVLHAGHDRSAQILGQAAFGEGFDSTLQR</sequence>
<evidence type="ECO:0000256" key="6">
    <source>
        <dbReference type="ARBA" id="ARBA00023033"/>
    </source>
</evidence>
<organism evidence="17 18">
    <name type="scientific">Oceanibacterium hippocampi</name>
    <dbReference type="NCBI Taxonomy" id="745714"/>
    <lineage>
        <taxon>Bacteria</taxon>
        <taxon>Pseudomonadati</taxon>
        <taxon>Pseudomonadota</taxon>
        <taxon>Alphaproteobacteria</taxon>
        <taxon>Sneathiellales</taxon>
        <taxon>Sneathiellaceae</taxon>
        <taxon>Oceanibacterium</taxon>
    </lineage>
</organism>
<comment type="pathway">
    <text evidence="7">Sulfur metabolism; dibenzothiophene degradation.</text>
</comment>
<dbReference type="GO" id="GO:0005737">
    <property type="term" value="C:cytoplasm"/>
    <property type="evidence" value="ECO:0007669"/>
    <property type="project" value="UniProtKB-SubCell"/>
</dbReference>
<dbReference type="InterPro" id="IPR013107">
    <property type="entry name" value="Acyl-CoA_DH_C"/>
</dbReference>
<feature type="domain" description="Acyl-CoA dehydrogenase C-terminal" evidence="16">
    <location>
        <begin position="247"/>
        <end position="366"/>
    </location>
</feature>
<evidence type="ECO:0000256" key="4">
    <source>
        <dbReference type="ARBA" id="ARBA00022741"/>
    </source>
</evidence>
<dbReference type="PANTHER" id="PTHR43884">
    <property type="entry name" value="ACYL-COA DEHYDROGENASE"/>
    <property type="match status" value="1"/>
</dbReference>
<evidence type="ECO:0000313" key="18">
    <source>
        <dbReference type="Proteomes" id="UP000193200"/>
    </source>
</evidence>
<comment type="catalytic activity">
    <reaction evidence="11">
        <text>dibenzothiophene + FMNH2 + O2 = dibenzothiophene 5-oxide + FMN + H2O + H(+)</text>
        <dbReference type="Rhea" id="RHEA:49076"/>
        <dbReference type="ChEBI" id="CHEBI:15377"/>
        <dbReference type="ChEBI" id="CHEBI:15378"/>
        <dbReference type="ChEBI" id="CHEBI:15379"/>
        <dbReference type="ChEBI" id="CHEBI:23681"/>
        <dbReference type="ChEBI" id="CHEBI:23683"/>
        <dbReference type="ChEBI" id="CHEBI:57618"/>
        <dbReference type="ChEBI" id="CHEBI:58210"/>
    </reaction>
</comment>
<evidence type="ECO:0000259" key="14">
    <source>
        <dbReference type="Pfam" id="PF02770"/>
    </source>
</evidence>
<comment type="catalytic activity">
    <reaction evidence="12">
        <text>dibenzothiophene 5-oxide + FMNH2 + O2 = dibenzothiophene 5,5-dioxide + FMN + H2O + H(+)</text>
        <dbReference type="Rhea" id="RHEA:49080"/>
        <dbReference type="ChEBI" id="CHEBI:15377"/>
        <dbReference type="ChEBI" id="CHEBI:15378"/>
        <dbReference type="ChEBI" id="CHEBI:15379"/>
        <dbReference type="ChEBI" id="CHEBI:23683"/>
        <dbReference type="ChEBI" id="CHEBI:57618"/>
        <dbReference type="ChEBI" id="CHEBI:58210"/>
        <dbReference type="ChEBI" id="CHEBI:90356"/>
    </reaction>
</comment>
<keyword evidence="6" id="KW-0503">Monooxygenase</keyword>
<dbReference type="Pfam" id="PF08028">
    <property type="entry name" value="Acyl-CoA_dh_2"/>
    <property type="match status" value="1"/>
</dbReference>
<dbReference type="RefSeq" id="WP_085884193.1">
    <property type="nucleotide sequence ID" value="NZ_FWFR01000002.1"/>
</dbReference>
<accession>A0A1Y5TH31</accession>
<dbReference type="SUPFAM" id="SSF56645">
    <property type="entry name" value="Acyl-CoA dehydrogenase NM domain-like"/>
    <property type="match status" value="1"/>
</dbReference>
<evidence type="ECO:0000256" key="3">
    <source>
        <dbReference type="ARBA" id="ARBA00022643"/>
    </source>
</evidence>
<name>A0A1Y5TH31_9PROT</name>
<dbReference type="InterPro" id="IPR006091">
    <property type="entry name" value="Acyl-CoA_Oxase/DH_mid-dom"/>
</dbReference>
<dbReference type="InterPro" id="IPR036250">
    <property type="entry name" value="AcylCo_DH-like_C"/>
</dbReference>
<dbReference type="EMBL" id="FWFR01000002">
    <property type="protein sequence ID" value="SLN63735.1"/>
    <property type="molecule type" value="Genomic_DNA"/>
</dbReference>
<dbReference type="GO" id="GO:0003995">
    <property type="term" value="F:acyl-CoA dehydrogenase activity"/>
    <property type="evidence" value="ECO:0007669"/>
    <property type="project" value="TreeGrafter"/>
</dbReference>
<dbReference type="InParanoid" id="A0A1Y5TH31"/>
<dbReference type="AlphaFoldDB" id="A0A1Y5TH31"/>
<evidence type="ECO:0000313" key="17">
    <source>
        <dbReference type="EMBL" id="SLN63735.1"/>
    </source>
</evidence>
<protein>
    <recommendedName>
        <fullName evidence="10">Dibenzothiophene monooxygenase</fullName>
        <ecNumber evidence="9">1.14.14.21</ecNumber>
    </recommendedName>
</protein>
<evidence type="ECO:0000256" key="13">
    <source>
        <dbReference type="ARBA" id="ARBA00049456"/>
    </source>
</evidence>
<evidence type="ECO:0000256" key="8">
    <source>
        <dbReference type="ARBA" id="ARBA00034317"/>
    </source>
</evidence>
<gene>
    <name evidence="17" type="primary">soxC_1</name>
    <name evidence="17" type="ORF">OCH7691_02870</name>
</gene>
<dbReference type="InterPro" id="IPR009100">
    <property type="entry name" value="AcylCoA_DH/oxidase_NM_dom_sf"/>
</dbReference>
<dbReference type="GO" id="GO:0004497">
    <property type="term" value="F:monooxygenase activity"/>
    <property type="evidence" value="ECO:0007669"/>
    <property type="project" value="UniProtKB-KW"/>
</dbReference>
<evidence type="ECO:0000256" key="7">
    <source>
        <dbReference type="ARBA" id="ARBA00034307"/>
    </source>
</evidence>
<keyword evidence="2" id="KW-0285">Flavoprotein</keyword>
<dbReference type="OrthoDB" id="6184213at2"/>
<dbReference type="Pfam" id="PF02771">
    <property type="entry name" value="Acyl-CoA_dh_N"/>
    <property type="match status" value="1"/>
</dbReference>
<dbReference type="Gene3D" id="1.10.540.10">
    <property type="entry name" value="Acyl-CoA dehydrogenase/oxidase, N-terminal domain"/>
    <property type="match status" value="1"/>
</dbReference>
<dbReference type="InterPro" id="IPR037069">
    <property type="entry name" value="AcylCoA_DH/ox_N_sf"/>
</dbReference>
<comment type="similarity">
    <text evidence="8">Belongs to the DszC flavin monooxygenase family.</text>
</comment>
<dbReference type="SUPFAM" id="SSF47203">
    <property type="entry name" value="Acyl-CoA dehydrogenase C-terminal domain-like"/>
    <property type="match status" value="1"/>
</dbReference>
<dbReference type="InterPro" id="IPR046373">
    <property type="entry name" value="Acyl-CoA_Oxase/DH_mid-dom_sf"/>
</dbReference>
<dbReference type="GO" id="GO:0050660">
    <property type="term" value="F:flavin adenine dinucleotide binding"/>
    <property type="evidence" value="ECO:0007669"/>
    <property type="project" value="InterPro"/>
</dbReference>
<proteinExistence type="inferred from homology"/>
<dbReference type="Gene3D" id="2.40.110.10">
    <property type="entry name" value="Butyryl-CoA Dehydrogenase, subunit A, domain 2"/>
    <property type="match status" value="1"/>
</dbReference>
<dbReference type="EC" id="1.14.14.21" evidence="9"/>
<dbReference type="Pfam" id="PF02770">
    <property type="entry name" value="Acyl-CoA_dh_M"/>
    <property type="match status" value="1"/>
</dbReference>
<feature type="domain" description="Acyl-CoA dehydrogenase/oxidase N-terminal" evidence="15">
    <location>
        <begin position="16"/>
        <end position="119"/>
    </location>
</feature>
<evidence type="ECO:0000256" key="12">
    <source>
        <dbReference type="ARBA" id="ARBA00048445"/>
    </source>
</evidence>
<comment type="subcellular location">
    <subcellularLocation>
        <location evidence="1">Cytoplasm</location>
    </subcellularLocation>
</comment>
<dbReference type="Proteomes" id="UP000193200">
    <property type="component" value="Unassembled WGS sequence"/>
</dbReference>
<evidence type="ECO:0000256" key="10">
    <source>
        <dbReference type="ARBA" id="ARBA00034345"/>
    </source>
</evidence>